<reference evidence="1" key="1">
    <citation type="submission" date="2014-12" db="EMBL/GenBank/DDBJ databases">
        <title>Insight into the proteome of Arion vulgaris.</title>
        <authorList>
            <person name="Aradska J."/>
            <person name="Bulat T."/>
            <person name="Smidak R."/>
            <person name="Sarate P."/>
            <person name="Gangsoo J."/>
            <person name="Sialana F."/>
            <person name="Bilban M."/>
            <person name="Lubec G."/>
        </authorList>
    </citation>
    <scope>NUCLEOTIDE SEQUENCE</scope>
    <source>
        <tissue evidence="1">Skin</tissue>
    </source>
</reference>
<proteinExistence type="predicted"/>
<organism evidence="1">
    <name type="scientific">Arion vulgaris</name>
    <dbReference type="NCBI Taxonomy" id="1028688"/>
    <lineage>
        <taxon>Eukaryota</taxon>
        <taxon>Metazoa</taxon>
        <taxon>Spiralia</taxon>
        <taxon>Lophotrochozoa</taxon>
        <taxon>Mollusca</taxon>
        <taxon>Gastropoda</taxon>
        <taxon>Heterobranchia</taxon>
        <taxon>Euthyneura</taxon>
        <taxon>Panpulmonata</taxon>
        <taxon>Eupulmonata</taxon>
        <taxon>Stylommatophora</taxon>
        <taxon>Helicina</taxon>
        <taxon>Arionoidea</taxon>
        <taxon>Arionidae</taxon>
        <taxon>Arion</taxon>
    </lineage>
</organism>
<accession>A0A0B7AQX4</accession>
<name>A0A0B7AQX4_9EUPU</name>
<evidence type="ECO:0000313" key="1">
    <source>
        <dbReference type="EMBL" id="CEK83278.1"/>
    </source>
</evidence>
<feature type="non-terminal residue" evidence="1">
    <location>
        <position position="1"/>
    </location>
</feature>
<dbReference type="AlphaFoldDB" id="A0A0B7AQX4"/>
<sequence>VVSCHTLRGEDLVITYGLIGLMFSDDLTTKLNLQTHYHTIAFPRIPISV</sequence>
<dbReference type="EMBL" id="HACG01036413">
    <property type="protein sequence ID" value="CEK83278.1"/>
    <property type="molecule type" value="Transcribed_RNA"/>
</dbReference>
<protein>
    <submittedName>
        <fullName evidence="1">Uncharacterized protein</fullName>
    </submittedName>
</protein>
<gene>
    <name evidence="1" type="primary">ORF136221</name>
</gene>